<protein>
    <submittedName>
        <fullName evidence="1">Uncharacterized protein</fullName>
    </submittedName>
</protein>
<proteinExistence type="predicted"/>
<sequence>MSQATSQLVPRGVSASSLLRLEEDELGFFLLSKEMFAGHRDWLGGTDMETALFNQLSHQEAAAVFQNTLDLKAPLRACFSRWAEGEEGGPDDLSGEVAVRYSVEPSKDRIYYDISLDVRNVWEEGAHEHLFRLESLFVVAAGRVLALPLGESGQVLLVAVPEAPHPLARR</sequence>
<dbReference type="AlphaFoldDB" id="A0A934RNJ2"/>
<evidence type="ECO:0000313" key="1">
    <source>
        <dbReference type="EMBL" id="MBK1832588.1"/>
    </source>
</evidence>
<evidence type="ECO:0000313" key="2">
    <source>
        <dbReference type="Proteomes" id="UP000604083"/>
    </source>
</evidence>
<accession>A0A934RNJ2</accession>
<organism evidence="1 2">
    <name type="scientific">Roseibacillus ishigakijimensis</name>
    <dbReference type="NCBI Taxonomy" id="454146"/>
    <lineage>
        <taxon>Bacteria</taxon>
        <taxon>Pseudomonadati</taxon>
        <taxon>Verrucomicrobiota</taxon>
        <taxon>Verrucomicrobiia</taxon>
        <taxon>Verrucomicrobiales</taxon>
        <taxon>Verrucomicrobiaceae</taxon>
        <taxon>Roseibacillus</taxon>
    </lineage>
</organism>
<dbReference type="EMBL" id="JAENIO010000002">
    <property type="protein sequence ID" value="MBK1832588.1"/>
    <property type="molecule type" value="Genomic_DNA"/>
</dbReference>
<gene>
    <name evidence="1" type="ORF">JIN78_00830</name>
</gene>
<name>A0A934RNJ2_9BACT</name>
<comment type="caution">
    <text evidence="1">The sequence shown here is derived from an EMBL/GenBank/DDBJ whole genome shotgun (WGS) entry which is preliminary data.</text>
</comment>
<dbReference type="Proteomes" id="UP000604083">
    <property type="component" value="Unassembled WGS sequence"/>
</dbReference>
<dbReference type="RefSeq" id="WP_200390024.1">
    <property type="nucleotide sequence ID" value="NZ_JAENIO010000002.1"/>
</dbReference>
<reference evidence="1" key="1">
    <citation type="submission" date="2021-01" db="EMBL/GenBank/DDBJ databases">
        <title>Modified the classification status of verrucomicrobia.</title>
        <authorList>
            <person name="Feng X."/>
        </authorList>
    </citation>
    <scope>NUCLEOTIDE SEQUENCE</scope>
    <source>
        <strain evidence="1">KCTC 12986</strain>
    </source>
</reference>
<keyword evidence="2" id="KW-1185">Reference proteome</keyword>